<feature type="transmembrane region" description="Helical" evidence="8">
    <location>
        <begin position="121"/>
        <end position="141"/>
    </location>
</feature>
<dbReference type="InterPro" id="IPR050297">
    <property type="entry name" value="LipidA_mod_glycosyltrf_83"/>
</dbReference>
<evidence type="ECO:0000256" key="2">
    <source>
        <dbReference type="ARBA" id="ARBA00022475"/>
    </source>
</evidence>
<dbReference type="RefSeq" id="WP_120102717.1">
    <property type="nucleotide sequence ID" value="NZ_QKNY01000009.1"/>
</dbReference>
<dbReference type="Pfam" id="PF13231">
    <property type="entry name" value="PMT_2"/>
    <property type="match status" value="1"/>
</dbReference>
<comment type="caution">
    <text evidence="10">The sequence shown here is derived from an EMBL/GenBank/DDBJ whole genome shotgun (WGS) entry which is preliminary data.</text>
</comment>
<dbReference type="Proteomes" id="UP000276588">
    <property type="component" value="Unassembled WGS sequence"/>
</dbReference>
<dbReference type="PANTHER" id="PTHR33908">
    <property type="entry name" value="MANNOSYLTRANSFERASE YKCB-RELATED"/>
    <property type="match status" value="1"/>
</dbReference>
<evidence type="ECO:0000256" key="1">
    <source>
        <dbReference type="ARBA" id="ARBA00004651"/>
    </source>
</evidence>
<evidence type="ECO:0000256" key="5">
    <source>
        <dbReference type="ARBA" id="ARBA00022692"/>
    </source>
</evidence>
<evidence type="ECO:0000256" key="6">
    <source>
        <dbReference type="ARBA" id="ARBA00022989"/>
    </source>
</evidence>
<comment type="subcellular location">
    <subcellularLocation>
        <location evidence="1">Cell membrane</location>
        <topology evidence="1">Multi-pass membrane protein</topology>
    </subcellularLocation>
</comment>
<feature type="transmembrane region" description="Helical" evidence="8">
    <location>
        <begin position="6"/>
        <end position="24"/>
    </location>
</feature>
<feature type="transmembrane region" description="Helical" evidence="8">
    <location>
        <begin position="177"/>
        <end position="195"/>
    </location>
</feature>
<keyword evidence="2" id="KW-1003">Cell membrane</keyword>
<feature type="transmembrane region" description="Helical" evidence="8">
    <location>
        <begin position="315"/>
        <end position="334"/>
    </location>
</feature>
<feature type="transmembrane region" description="Helical" evidence="8">
    <location>
        <begin position="355"/>
        <end position="374"/>
    </location>
</feature>
<proteinExistence type="predicted"/>
<feature type="domain" description="Glycosyltransferase RgtA/B/C/D-like" evidence="9">
    <location>
        <begin position="124"/>
        <end position="236"/>
    </location>
</feature>
<gene>
    <name evidence="10" type="ORF">DM826_07170</name>
</gene>
<reference evidence="10 11" key="1">
    <citation type="submission" date="2018-06" db="EMBL/GenBank/DDBJ databases">
        <title>Halonotius sp. F13-13 a new haloarchaeeon isolated from a solar saltern from Isla Cristina, Huelva, Spain.</title>
        <authorList>
            <person name="Duran-Viseras A."/>
            <person name="Sanchez-Porro C."/>
            <person name="Ventosa A."/>
        </authorList>
    </citation>
    <scope>NUCLEOTIDE SEQUENCE [LARGE SCALE GENOMIC DNA]</scope>
    <source>
        <strain evidence="10 11">F13-13</strain>
    </source>
</reference>
<dbReference type="GO" id="GO:0008610">
    <property type="term" value="P:lipid biosynthetic process"/>
    <property type="evidence" value="ECO:0007669"/>
    <property type="project" value="UniProtKB-ARBA"/>
</dbReference>
<keyword evidence="4" id="KW-0808">Transferase</keyword>
<keyword evidence="11" id="KW-1185">Reference proteome</keyword>
<dbReference type="GO" id="GO:0005886">
    <property type="term" value="C:plasma membrane"/>
    <property type="evidence" value="ECO:0007669"/>
    <property type="project" value="UniProtKB-SubCell"/>
</dbReference>
<feature type="transmembrane region" description="Helical" evidence="8">
    <location>
        <begin position="412"/>
        <end position="431"/>
    </location>
</feature>
<dbReference type="AlphaFoldDB" id="A0A3A6PP66"/>
<keyword evidence="7 8" id="KW-0472">Membrane</keyword>
<dbReference type="InterPro" id="IPR038731">
    <property type="entry name" value="RgtA/B/C-like"/>
</dbReference>
<sequence>MEADIEALILTFVIGTVLWSFLITLYRKNRISTRHIIVLLALIGIILRIIFAAETPIGMNSDEPAHYNYISYISTNYSLPVFEIVEPETMEYEYYQPPVYYLLLTPIHWIANKAGVETNNIYLMLRAANILIWLLTFILSVKTFKRLGWFEKQQIPAFGSLAIISLLPHYISISSGINNSNLPILFITCVSYYLAHDKIRNRQWAIIGLLVGLTVLTKMSGGVVGIFVAAYIIYGYYINQQTLRDTVLASLTSGGIAIGLWSIRAARNIHYHNEAILVEMGSRLWENPPRMLSDTVILFLTELTDTFWASSGPVLQFRLSGIAIGGVLWTFAIIGHIDSIISQNELFSGKISQQWFISGVFMLIANLLAIFRMADQVGNVQGRFLFPSLLFVGIITAVGLREFGLQTKIMPIHFVGGMTLYAILFTVHRFTQSSVGIFF</sequence>
<feature type="transmembrane region" description="Helical" evidence="8">
    <location>
        <begin position="380"/>
        <end position="400"/>
    </location>
</feature>
<feature type="transmembrane region" description="Helical" evidence="8">
    <location>
        <begin position="153"/>
        <end position="171"/>
    </location>
</feature>
<evidence type="ECO:0000256" key="3">
    <source>
        <dbReference type="ARBA" id="ARBA00022676"/>
    </source>
</evidence>
<name>A0A3A6PP66_9EURY</name>
<evidence type="ECO:0000256" key="8">
    <source>
        <dbReference type="SAM" id="Phobius"/>
    </source>
</evidence>
<organism evidence="10 11">
    <name type="scientific">Halonotius aquaticus</name>
    <dbReference type="NCBI Taxonomy" id="2216978"/>
    <lineage>
        <taxon>Archaea</taxon>
        <taxon>Methanobacteriati</taxon>
        <taxon>Methanobacteriota</taxon>
        <taxon>Stenosarchaea group</taxon>
        <taxon>Halobacteria</taxon>
        <taxon>Halobacteriales</taxon>
        <taxon>Haloferacaceae</taxon>
        <taxon>Halonotius</taxon>
    </lineage>
</organism>
<evidence type="ECO:0000256" key="7">
    <source>
        <dbReference type="ARBA" id="ARBA00023136"/>
    </source>
</evidence>
<keyword evidence="5 8" id="KW-0812">Transmembrane</keyword>
<protein>
    <recommendedName>
        <fullName evidence="9">Glycosyltransferase RgtA/B/C/D-like domain-containing protein</fullName>
    </recommendedName>
</protein>
<feature type="transmembrane region" description="Helical" evidence="8">
    <location>
        <begin position="246"/>
        <end position="263"/>
    </location>
</feature>
<dbReference type="GO" id="GO:0016763">
    <property type="term" value="F:pentosyltransferase activity"/>
    <property type="evidence" value="ECO:0007669"/>
    <property type="project" value="TreeGrafter"/>
</dbReference>
<feature type="transmembrane region" description="Helical" evidence="8">
    <location>
        <begin position="207"/>
        <end position="234"/>
    </location>
</feature>
<accession>A0A3A6PP66</accession>
<dbReference type="PANTHER" id="PTHR33908:SF11">
    <property type="entry name" value="MEMBRANE PROTEIN"/>
    <property type="match status" value="1"/>
</dbReference>
<evidence type="ECO:0000259" key="9">
    <source>
        <dbReference type="Pfam" id="PF13231"/>
    </source>
</evidence>
<evidence type="ECO:0000256" key="4">
    <source>
        <dbReference type="ARBA" id="ARBA00022679"/>
    </source>
</evidence>
<keyword evidence="3" id="KW-0328">Glycosyltransferase</keyword>
<evidence type="ECO:0000313" key="10">
    <source>
        <dbReference type="EMBL" id="RJX43381.1"/>
    </source>
</evidence>
<keyword evidence="6 8" id="KW-1133">Transmembrane helix</keyword>
<feature type="transmembrane region" description="Helical" evidence="8">
    <location>
        <begin position="36"/>
        <end position="53"/>
    </location>
</feature>
<dbReference type="EMBL" id="QKNY01000009">
    <property type="protein sequence ID" value="RJX43381.1"/>
    <property type="molecule type" value="Genomic_DNA"/>
</dbReference>
<evidence type="ECO:0000313" key="11">
    <source>
        <dbReference type="Proteomes" id="UP000276588"/>
    </source>
</evidence>